<dbReference type="EMBL" id="CAKAEH010001457">
    <property type="protein sequence ID" value="CAG9536486.1"/>
    <property type="molecule type" value="Genomic_DNA"/>
</dbReference>
<gene>
    <name evidence="1" type="ORF">CJOHNSTONI_LOCUS6399</name>
</gene>
<accession>A0A8J2QAG8</accession>
<reference evidence="1" key="1">
    <citation type="submission" date="2021-09" db="EMBL/GenBank/DDBJ databases">
        <authorList>
            <consortium name="Pathogen Informatics"/>
        </authorList>
    </citation>
    <scope>NUCLEOTIDE SEQUENCE</scope>
</reference>
<keyword evidence="2" id="KW-1185">Reference proteome</keyword>
<comment type="caution">
    <text evidence="1">The sequence shown here is derived from an EMBL/GenBank/DDBJ whole genome shotgun (WGS) entry which is preliminary data.</text>
</comment>
<organism evidence="1 2">
    <name type="scientific">Cercopithifilaria johnstoni</name>
    <dbReference type="NCBI Taxonomy" id="2874296"/>
    <lineage>
        <taxon>Eukaryota</taxon>
        <taxon>Metazoa</taxon>
        <taxon>Ecdysozoa</taxon>
        <taxon>Nematoda</taxon>
        <taxon>Chromadorea</taxon>
        <taxon>Rhabditida</taxon>
        <taxon>Spirurina</taxon>
        <taxon>Spiruromorpha</taxon>
        <taxon>Filarioidea</taxon>
        <taxon>Onchocercidae</taxon>
        <taxon>Cercopithifilaria</taxon>
    </lineage>
</organism>
<protein>
    <submittedName>
        <fullName evidence="1">Uncharacterized protein</fullName>
    </submittedName>
</protein>
<evidence type="ECO:0000313" key="2">
    <source>
        <dbReference type="Proteomes" id="UP000746747"/>
    </source>
</evidence>
<dbReference type="AlphaFoldDB" id="A0A8J2QAG8"/>
<dbReference type="Proteomes" id="UP000746747">
    <property type="component" value="Unassembled WGS sequence"/>
</dbReference>
<proteinExistence type="predicted"/>
<evidence type="ECO:0000313" key="1">
    <source>
        <dbReference type="EMBL" id="CAG9536486.1"/>
    </source>
</evidence>
<name>A0A8J2QAG8_9BILA</name>
<sequence length="78" mass="8885">MKAFRLVQEQLQVTPYPRVNKIKPSIHWARAGSCCSLKRFFGAAVGCVGGERRAILAIVWLDQGERIYRTCSQRVEFS</sequence>